<proteinExistence type="predicted"/>
<sequence length="155" mass="18253">MQKLERDILYLKNEIKRMQTETEWRNHVSVRSYKSEYSSEIETLWVEFTAIFNERRKREKRSPTKLCNVLSEEIDLSPSTLAKFYQRQKSPQRTSLDKIEARVEKENWKKDNSVIISGSSSNNNRNNFLSSDNRNIISDENNNDNNGVMAIASEE</sequence>
<feature type="region of interest" description="Disordered" evidence="1">
    <location>
        <begin position="116"/>
        <end position="155"/>
    </location>
</feature>
<feature type="compositionally biased region" description="Low complexity" evidence="1">
    <location>
        <begin position="116"/>
        <end position="146"/>
    </location>
</feature>
<reference evidence="2 3" key="1">
    <citation type="submission" date="2018-08" db="EMBL/GenBank/DDBJ databases">
        <title>Genome and evolution of the arbuscular mycorrhizal fungus Diversispora epigaea (formerly Glomus versiforme) and its bacterial endosymbionts.</title>
        <authorList>
            <person name="Sun X."/>
            <person name="Fei Z."/>
            <person name="Harrison M."/>
        </authorList>
    </citation>
    <scope>NUCLEOTIDE SEQUENCE [LARGE SCALE GENOMIC DNA]</scope>
    <source>
        <strain evidence="2 3">IT104</strain>
    </source>
</reference>
<evidence type="ECO:0000313" key="2">
    <source>
        <dbReference type="EMBL" id="RHZ77732.1"/>
    </source>
</evidence>
<dbReference type="OrthoDB" id="2400707at2759"/>
<keyword evidence="3" id="KW-1185">Reference proteome</keyword>
<evidence type="ECO:0000313" key="3">
    <source>
        <dbReference type="Proteomes" id="UP000266861"/>
    </source>
</evidence>
<evidence type="ECO:0000256" key="1">
    <source>
        <dbReference type="SAM" id="MobiDB-lite"/>
    </source>
</evidence>
<protein>
    <submittedName>
        <fullName evidence="2">Uncharacterized protein</fullName>
    </submittedName>
</protein>
<gene>
    <name evidence="2" type="ORF">Glove_174g71</name>
</gene>
<organism evidence="2 3">
    <name type="scientific">Diversispora epigaea</name>
    <dbReference type="NCBI Taxonomy" id="1348612"/>
    <lineage>
        <taxon>Eukaryota</taxon>
        <taxon>Fungi</taxon>
        <taxon>Fungi incertae sedis</taxon>
        <taxon>Mucoromycota</taxon>
        <taxon>Glomeromycotina</taxon>
        <taxon>Glomeromycetes</taxon>
        <taxon>Diversisporales</taxon>
        <taxon>Diversisporaceae</taxon>
        <taxon>Diversispora</taxon>
    </lineage>
</organism>
<dbReference type="AlphaFoldDB" id="A0A397ISF2"/>
<comment type="caution">
    <text evidence="2">The sequence shown here is derived from an EMBL/GenBank/DDBJ whole genome shotgun (WGS) entry which is preliminary data.</text>
</comment>
<dbReference type="EMBL" id="PQFF01000164">
    <property type="protein sequence ID" value="RHZ77732.1"/>
    <property type="molecule type" value="Genomic_DNA"/>
</dbReference>
<accession>A0A397ISF2</accession>
<name>A0A397ISF2_9GLOM</name>
<dbReference type="Proteomes" id="UP000266861">
    <property type="component" value="Unassembled WGS sequence"/>
</dbReference>